<dbReference type="AlphaFoldDB" id="A0A284S3L1"/>
<keyword evidence="1" id="KW-1133">Transmembrane helix</keyword>
<gene>
    <name evidence="2" type="ORF">ARMOST_19104</name>
</gene>
<keyword evidence="1" id="KW-0812">Transmembrane</keyword>
<protein>
    <submittedName>
        <fullName evidence="2">Uncharacterized protein</fullName>
    </submittedName>
</protein>
<organism evidence="2 3">
    <name type="scientific">Armillaria ostoyae</name>
    <name type="common">Armillaria root rot fungus</name>
    <dbReference type="NCBI Taxonomy" id="47428"/>
    <lineage>
        <taxon>Eukaryota</taxon>
        <taxon>Fungi</taxon>
        <taxon>Dikarya</taxon>
        <taxon>Basidiomycota</taxon>
        <taxon>Agaricomycotina</taxon>
        <taxon>Agaricomycetes</taxon>
        <taxon>Agaricomycetidae</taxon>
        <taxon>Agaricales</taxon>
        <taxon>Marasmiineae</taxon>
        <taxon>Physalacriaceae</taxon>
        <taxon>Armillaria</taxon>
    </lineage>
</organism>
<dbReference type="Proteomes" id="UP000219338">
    <property type="component" value="Unassembled WGS sequence"/>
</dbReference>
<sequence length="58" mass="6618">MYRRTPKQNSQKHDRLFKHGMAGEFPRIAWVVFPVMFRFSSSIATAALSTGLFDTVAL</sequence>
<evidence type="ECO:0000256" key="1">
    <source>
        <dbReference type="SAM" id="Phobius"/>
    </source>
</evidence>
<keyword evidence="1" id="KW-0472">Membrane</keyword>
<reference evidence="3" key="1">
    <citation type="journal article" date="2017" name="Nat. Ecol. Evol.">
        <title>Genome expansion and lineage-specific genetic innovations in the forest pathogenic fungi Armillaria.</title>
        <authorList>
            <person name="Sipos G."/>
            <person name="Prasanna A.N."/>
            <person name="Walter M.C."/>
            <person name="O'Connor E."/>
            <person name="Balint B."/>
            <person name="Krizsan K."/>
            <person name="Kiss B."/>
            <person name="Hess J."/>
            <person name="Varga T."/>
            <person name="Slot J."/>
            <person name="Riley R."/>
            <person name="Boka B."/>
            <person name="Rigling D."/>
            <person name="Barry K."/>
            <person name="Lee J."/>
            <person name="Mihaltcheva S."/>
            <person name="LaButti K."/>
            <person name="Lipzen A."/>
            <person name="Waldron R."/>
            <person name="Moloney N.M."/>
            <person name="Sperisen C."/>
            <person name="Kredics L."/>
            <person name="Vagvoelgyi C."/>
            <person name="Patrignani A."/>
            <person name="Fitzpatrick D."/>
            <person name="Nagy I."/>
            <person name="Doyle S."/>
            <person name="Anderson J.B."/>
            <person name="Grigoriev I.V."/>
            <person name="Gueldener U."/>
            <person name="Muensterkoetter M."/>
            <person name="Nagy L.G."/>
        </authorList>
    </citation>
    <scope>NUCLEOTIDE SEQUENCE [LARGE SCALE GENOMIC DNA]</scope>
    <source>
        <strain evidence="3">C18/9</strain>
    </source>
</reference>
<feature type="transmembrane region" description="Helical" evidence="1">
    <location>
        <begin position="28"/>
        <end position="53"/>
    </location>
</feature>
<name>A0A284S3L1_ARMOS</name>
<evidence type="ECO:0000313" key="3">
    <source>
        <dbReference type="Proteomes" id="UP000219338"/>
    </source>
</evidence>
<accession>A0A284S3L1</accession>
<dbReference type="EMBL" id="FUEG01000029">
    <property type="protein sequence ID" value="SJL15602.1"/>
    <property type="molecule type" value="Genomic_DNA"/>
</dbReference>
<proteinExistence type="predicted"/>
<keyword evidence="3" id="KW-1185">Reference proteome</keyword>
<evidence type="ECO:0000313" key="2">
    <source>
        <dbReference type="EMBL" id="SJL15602.1"/>
    </source>
</evidence>